<reference evidence="1" key="1">
    <citation type="journal article" date="2015" name="Nature">
        <title>Complex archaea that bridge the gap between prokaryotes and eukaryotes.</title>
        <authorList>
            <person name="Spang A."/>
            <person name="Saw J.H."/>
            <person name="Jorgensen S.L."/>
            <person name="Zaremba-Niedzwiedzka K."/>
            <person name="Martijn J."/>
            <person name="Lind A.E."/>
            <person name="van Eijk R."/>
            <person name="Schleper C."/>
            <person name="Guy L."/>
            <person name="Ettema T.J."/>
        </authorList>
    </citation>
    <scope>NUCLEOTIDE SEQUENCE</scope>
</reference>
<name>A0A0F9BFA9_9ZZZZ</name>
<accession>A0A0F9BFA9</accession>
<sequence length="70" mass="7086">YLAHSAAGPAGRILRTIDGGYSWYVLPESTGVMPANDFVTSLASVAECPNVVYGGGLGDTPPDGFLGKGA</sequence>
<evidence type="ECO:0000313" key="1">
    <source>
        <dbReference type="EMBL" id="KKL12512.1"/>
    </source>
</evidence>
<comment type="caution">
    <text evidence="1">The sequence shown here is derived from an EMBL/GenBank/DDBJ whole genome shotgun (WGS) entry which is preliminary data.</text>
</comment>
<gene>
    <name evidence="1" type="ORF">LCGC14_2534990</name>
</gene>
<proteinExistence type="predicted"/>
<protein>
    <recommendedName>
        <fullName evidence="2">Glycosyl hydrolase</fullName>
    </recommendedName>
</protein>
<dbReference type="EMBL" id="LAZR01041224">
    <property type="protein sequence ID" value="KKL12512.1"/>
    <property type="molecule type" value="Genomic_DNA"/>
</dbReference>
<evidence type="ECO:0008006" key="2">
    <source>
        <dbReference type="Google" id="ProtNLM"/>
    </source>
</evidence>
<dbReference type="AlphaFoldDB" id="A0A0F9BFA9"/>
<feature type="non-terminal residue" evidence="1">
    <location>
        <position position="1"/>
    </location>
</feature>
<organism evidence="1">
    <name type="scientific">marine sediment metagenome</name>
    <dbReference type="NCBI Taxonomy" id="412755"/>
    <lineage>
        <taxon>unclassified sequences</taxon>
        <taxon>metagenomes</taxon>
        <taxon>ecological metagenomes</taxon>
    </lineage>
</organism>